<evidence type="ECO:0000256" key="4">
    <source>
        <dbReference type="ARBA" id="ARBA00022833"/>
    </source>
</evidence>
<dbReference type="EMBL" id="FMAQ01000015">
    <property type="protein sequence ID" value="SCC28435.1"/>
    <property type="molecule type" value="Genomic_DNA"/>
</dbReference>
<dbReference type="InterPro" id="IPR051453">
    <property type="entry name" value="MBL_Glyoxalase_II"/>
</dbReference>
<dbReference type="Gene3D" id="3.60.15.10">
    <property type="entry name" value="Ribonuclease Z/Hydroxyacylglutathione hydrolase-like"/>
    <property type="match status" value="1"/>
</dbReference>
<dbReference type="InterPro" id="IPR001279">
    <property type="entry name" value="Metallo-B-lactamas"/>
</dbReference>
<feature type="domain" description="Metallo-beta-lactamase" evidence="5">
    <location>
        <begin position="13"/>
        <end position="193"/>
    </location>
</feature>
<evidence type="ECO:0000259" key="5">
    <source>
        <dbReference type="SMART" id="SM00849"/>
    </source>
</evidence>
<accession>A0A1C4DAL8</accession>
<dbReference type="RefSeq" id="WP_091350444.1">
    <property type="nucleotide sequence ID" value="NZ_FMAQ01000015.1"/>
</dbReference>
<dbReference type="GO" id="GO:0016787">
    <property type="term" value="F:hydrolase activity"/>
    <property type="evidence" value="ECO:0007669"/>
    <property type="project" value="UniProtKB-KW"/>
</dbReference>
<dbReference type="AlphaFoldDB" id="A0A1C4DAL8"/>
<proteinExistence type="predicted"/>
<dbReference type="GO" id="GO:0046872">
    <property type="term" value="F:metal ion binding"/>
    <property type="evidence" value="ECO:0007669"/>
    <property type="project" value="UniProtKB-KW"/>
</dbReference>
<name>A0A1C4DAL8_9GAMM</name>
<dbReference type="PANTHER" id="PTHR46233">
    <property type="entry name" value="HYDROXYACYLGLUTATHIONE HYDROLASE GLOC"/>
    <property type="match status" value="1"/>
</dbReference>
<dbReference type="CDD" id="cd07737">
    <property type="entry name" value="YcbL-like_MBL-fold"/>
    <property type="match status" value="1"/>
</dbReference>
<dbReference type="SUPFAM" id="SSF56281">
    <property type="entry name" value="Metallo-hydrolase/oxidoreductase"/>
    <property type="match status" value="1"/>
</dbReference>
<organism evidence="6 7">
    <name type="scientific">Gilliamella bombicola</name>
    <dbReference type="NCBI Taxonomy" id="1798182"/>
    <lineage>
        <taxon>Bacteria</taxon>
        <taxon>Pseudomonadati</taxon>
        <taxon>Pseudomonadota</taxon>
        <taxon>Gammaproteobacteria</taxon>
        <taxon>Orbales</taxon>
        <taxon>Orbaceae</taxon>
        <taxon>Gilliamella</taxon>
    </lineage>
</organism>
<dbReference type="PANTHER" id="PTHR46233:SF3">
    <property type="entry name" value="HYDROXYACYLGLUTATHIONE HYDROLASE GLOC"/>
    <property type="match status" value="1"/>
</dbReference>
<protein>
    <submittedName>
        <fullName evidence="6">Glyoxylase, beta-lactamase superfamily II</fullName>
    </submittedName>
</protein>
<reference evidence="7" key="1">
    <citation type="submission" date="2016-08" db="EMBL/GenBank/DDBJ databases">
        <authorList>
            <person name="Varghese N."/>
            <person name="Submissions Spin"/>
        </authorList>
    </citation>
    <scope>NUCLEOTIDE SEQUENCE [LARGE SCALE GENOMIC DNA]</scope>
    <source>
        <strain evidence="7">R-53248</strain>
    </source>
</reference>
<keyword evidence="3" id="KW-0378">Hydrolase</keyword>
<comment type="cofactor">
    <cofactor evidence="1">
        <name>Zn(2+)</name>
        <dbReference type="ChEBI" id="CHEBI:29105"/>
    </cofactor>
</comment>
<evidence type="ECO:0000256" key="3">
    <source>
        <dbReference type="ARBA" id="ARBA00022801"/>
    </source>
</evidence>
<dbReference type="SMART" id="SM00849">
    <property type="entry name" value="Lactamase_B"/>
    <property type="match status" value="1"/>
</dbReference>
<evidence type="ECO:0000313" key="6">
    <source>
        <dbReference type="EMBL" id="SCC28435.1"/>
    </source>
</evidence>
<dbReference type="Proteomes" id="UP000199670">
    <property type="component" value="Unassembled WGS sequence"/>
</dbReference>
<evidence type="ECO:0000313" key="7">
    <source>
        <dbReference type="Proteomes" id="UP000199670"/>
    </source>
</evidence>
<dbReference type="Pfam" id="PF00753">
    <property type="entry name" value="Lactamase_B"/>
    <property type="match status" value="1"/>
</dbReference>
<evidence type="ECO:0000256" key="2">
    <source>
        <dbReference type="ARBA" id="ARBA00022723"/>
    </source>
</evidence>
<evidence type="ECO:0000256" key="1">
    <source>
        <dbReference type="ARBA" id="ARBA00001947"/>
    </source>
</evidence>
<dbReference type="OrthoDB" id="9802991at2"/>
<keyword evidence="7" id="KW-1185">Reference proteome</keyword>
<gene>
    <name evidence="6" type="ORF">GA0061081_11514</name>
</gene>
<dbReference type="InterPro" id="IPR036866">
    <property type="entry name" value="RibonucZ/Hydroxyglut_hydro"/>
</dbReference>
<sequence length="210" mass="23294">MFQYQIVPVTAFQENCSIIWCDQTMEGALIDPGGEPELLKKAVEKLGVNIKQILLTHGHLDHVGAATTLAQYYNVKIIGPSQEDEFLLTSLPQQCIQFGFPHTDSFLPDRWLKEGDQIQVGNITLDVLFCPGHTPGHIVFINHLDKLAFVGDVLFKGSIGRTDFPRGNHTDLISSITNKLLPLGDDFIFVPGHGPMSSFGHERISNPYLV</sequence>
<keyword evidence="4" id="KW-0862">Zinc</keyword>
<keyword evidence="2" id="KW-0479">Metal-binding</keyword>
<dbReference type="STRING" id="1798182.GA0061081_11514"/>